<organism evidence="2 3">
    <name type="scientific">Dactylosporangium maewongense</name>
    <dbReference type="NCBI Taxonomy" id="634393"/>
    <lineage>
        <taxon>Bacteria</taxon>
        <taxon>Bacillati</taxon>
        <taxon>Actinomycetota</taxon>
        <taxon>Actinomycetes</taxon>
        <taxon>Micromonosporales</taxon>
        <taxon>Micromonosporaceae</taxon>
        <taxon>Dactylosporangium</taxon>
    </lineage>
</organism>
<dbReference type="RefSeq" id="WP_344509676.1">
    <property type="nucleotide sequence ID" value="NZ_BAAAQD010000022.1"/>
</dbReference>
<evidence type="ECO:0008006" key="4">
    <source>
        <dbReference type="Google" id="ProtNLM"/>
    </source>
</evidence>
<name>A0ABP4MXX1_9ACTN</name>
<keyword evidence="1" id="KW-0732">Signal</keyword>
<evidence type="ECO:0000313" key="3">
    <source>
        <dbReference type="Proteomes" id="UP001501470"/>
    </source>
</evidence>
<gene>
    <name evidence="2" type="ORF">GCM10009827_086070</name>
</gene>
<dbReference type="PROSITE" id="PS51257">
    <property type="entry name" value="PROKAR_LIPOPROTEIN"/>
    <property type="match status" value="1"/>
</dbReference>
<dbReference type="Proteomes" id="UP001501470">
    <property type="component" value="Unassembled WGS sequence"/>
</dbReference>
<evidence type="ECO:0000256" key="1">
    <source>
        <dbReference type="SAM" id="SignalP"/>
    </source>
</evidence>
<feature type="signal peptide" evidence="1">
    <location>
        <begin position="1"/>
        <end position="21"/>
    </location>
</feature>
<protein>
    <recommendedName>
        <fullName evidence="4">Lipoprotein</fullName>
    </recommendedName>
</protein>
<comment type="caution">
    <text evidence="2">The sequence shown here is derived from an EMBL/GenBank/DDBJ whole genome shotgun (WGS) entry which is preliminary data.</text>
</comment>
<keyword evidence="3" id="KW-1185">Reference proteome</keyword>
<proteinExistence type="predicted"/>
<sequence length="195" mass="19394">MQRGLAPLALAVLLAAAGCSASGTADSASQVTPSAPRPAQSRFVAACAAPVSSAAAAPSSSAVPSAVPSASASLDPEEQFRLNDQANNAFRQRRALPPQYMAALQPCVEQVKAGLARLRAEGRFDGPSIEGVLTGAGLAEVESRKPGRLDANAGGGLLFCGNSGLGYVFGEHGPPRTTVDAGGGIADGGCLPAPD</sequence>
<accession>A0ABP4MXX1</accession>
<evidence type="ECO:0000313" key="2">
    <source>
        <dbReference type="EMBL" id="GAA1552135.1"/>
    </source>
</evidence>
<reference evidence="3" key="1">
    <citation type="journal article" date="2019" name="Int. J. Syst. Evol. Microbiol.">
        <title>The Global Catalogue of Microorganisms (GCM) 10K type strain sequencing project: providing services to taxonomists for standard genome sequencing and annotation.</title>
        <authorList>
            <consortium name="The Broad Institute Genomics Platform"/>
            <consortium name="The Broad Institute Genome Sequencing Center for Infectious Disease"/>
            <person name="Wu L."/>
            <person name="Ma J."/>
        </authorList>
    </citation>
    <scope>NUCLEOTIDE SEQUENCE [LARGE SCALE GENOMIC DNA]</scope>
    <source>
        <strain evidence="3">JCM 15933</strain>
    </source>
</reference>
<dbReference type="EMBL" id="BAAAQD010000022">
    <property type="protein sequence ID" value="GAA1552135.1"/>
    <property type="molecule type" value="Genomic_DNA"/>
</dbReference>
<feature type="chain" id="PRO_5045864058" description="Lipoprotein" evidence="1">
    <location>
        <begin position="22"/>
        <end position="195"/>
    </location>
</feature>